<keyword evidence="10 13" id="KW-1278">Translocase</keyword>
<evidence type="ECO:0000256" key="9">
    <source>
        <dbReference type="ARBA" id="ARBA00022927"/>
    </source>
</evidence>
<feature type="domain" description="Helicase ATP-binding" evidence="14">
    <location>
        <begin position="88"/>
        <end position="245"/>
    </location>
</feature>
<evidence type="ECO:0000313" key="17">
    <source>
        <dbReference type="EMBL" id="KYG72371.1"/>
    </source>
</evidence>
<dbReference type="InterPro" id="IPR027417">
    <property type="entry name" value="P-loop_NTPase"/>
</dbReference>
<feature type="binding site" evidence="13">
    <location>
        <position position="493"/>
    </location>
    <ligand>
        <name>ATP</name>
        <dbReference type="ChEBI" id="CHEBI:30616"/>
    </ligand>
</feature>
<dbReference type="STRING" id="296218.AWN68_11435"/>
<comment type="caution">
    <text evidence="17">The sequence shown here is derived from an EMBL/GenBank/DDBJ whole genome shotgun (WGS) entry which is preliminary data.</text>
</comment>
<evidence type="ECO:0000259" key="15">
    <source>
        <dbReference type="PROSITE" id="PS51194"/>
    </source>
</evidence>
<dbReference type="HAMAP" id="MF_01382">
    <property type="entry name" value="SecA"/>
    <property type="match status" value="1"/>
</dbReference>
<gene>
    <name evidence="13" type="primary">secA</name>
    <name evidence="17" type="ORF">AWN68_11435</name>
</gene>
<dbReference type="Proteomes" id="UP000075615">
    <property type="component" value="Unassembled WGS sequence"/>
</dbReference>
<dbReference type="PROSITE" id="PS51196">
    <property type="entry name" value="SECA_MOTOR_DEAD"/>
    <property type="match status" value="1"/>
</dbReference>
<comment type="function">
    <text evidence="13">Part of the Sec protein translocase complex. Interacts with the SecYEG preprotein conducting channel. Has a central role in coupling the hydrolysis of ATP to the transfer of proteins into and across the cell membrane, serving as an ATP-driven molecular motor driving the stepwise translocation of polypeptide chains across the membrane.</text>
</comment>
<evidence type="ECO:0000256" key="2">
    <source>
        <dbReference type="ARBA" id="ARBA00007650"/>
    </source>
</evidence>
<sequence length="790" mass="89569">MNRMNNIFTKYFGRKSRKLHSKLLGQILVAAKSLESADDNELKKRYGELKSKYSDTPQRDELLIEHHSLVSEVIQRTMKIQPFNSQISAGIYLKDRNIVEMKTGEGKTLAAVFAASFHALSNKGVHVLTFNDYLSERDAHWVKPVCDFLGHSVGFITEKSDRMDRKKAYECDITYVTAREAGFDFLRDSMIYSVTDRVHRGFTMAIIDEADSILIDEARVPLVISKNKVGEDENLKKVSDIIRNLNPKEDFESSPDTNQIHLTDRGLHLVEEALQIDNLYNQRYIKMLNSVNLSLHAHFLLRRDHDYILRNNRIEQVDQFTGRVADRRRWAYGLQSALEAKEQIEINVGTQLLGSITLKHFLEQYSLLSGMTGTALTSKKEFEEFYNLNVIAIPTGKPMIRKDLPDILYMNKALKNAAIIEEVINTNKTGQPVLVGTGSVEESEQIAALLKREGLDFNLLNAKVDKEEAKIIGQAGKLNRITISTAIAGRGTDIKLGEGNLEDHKQVKSLGGLSVIGTCIHESKRIDDQLRGRAGRQGDPGKSRFFISLEDELLVNVGLLDFLPNRITDNLGASLNHPVILQAVNRLQKKVEEQNHKIRKTLNTYSGVIDDQRKIFLENREDILIHGYHPVIEIGTTAQKSDLASEFSNEEIANFFKITALFTMDEAWSMHLHLANQIKESIHLSSLARLSPSTEFHKIMAEAFIKMMEDLDERIEQEILEKVMDKKGRALLMDLLSNPSSTYTELITDQPFGEWAELLYIPTSGADIGLSKLFFWPILGIFRKKNDTPT</sequence>
<keyword evidence="18" id="KW-1185">Reference proteome</keyword>
<dbReference type="GO" id="GO:0043952">
    <property type="term" value="P:protein transport by the Sec complex"/>
    <property type="evidence" value="ECO:0007669"/>
    <property type="project" value="TreeGrafter"/>
</dbReference>
<comment type="catalytic activity">
    <reaction evidence="13">
        <text>ATP + H2O + cellular proteinSide 1 = ADP + phosphate + cellular proteinSide 2.</text>
        <dbReference type="EC" id="7.4.2.8"/>
    </reaction>
</comment>
<dbReference type="SMART" id="SM00958">
    <property type="entry name" value="SecA_PP_bind"/>
    <property type="match status" value="1"/>
</dbReference>
<dbReference type="InterPro" id="IPR011116">
    <property type="entry name" value="SecA_Wing/Scaffold"/>
</dbReference>
<comment type="subunit">
    <text evidence="13">Monomer and homodimer. Part of the essential Sec protein translocation apparatus which comprises SecA, SecYEG and auxiliary proteins SecDF. Other proteins may also be involved.</text>
</comment>
<evidence type="ECO:0000256" key="13">
    <source>
        <dbReference type="HAMAP-Rule" id="MF_01382"/>
    </source>
</evidence>
<dbReference type="EMBL" id="LRDB01000051">
    <property type="protein sequence ID" value="KYG72371.1"/>
    <property type="molecule type" value="Genomic_DNA"/>
</dbReference>
<dbReference type="GO" id="GO:0017038">
    <property type="term" value="P:protein import"/>
    <property type="evidence" value="ECO:0007669"/>
    <property type="project" value="InterPro"/>
</dbReference>
<dbReference type="GO" id="GO:0008564">
    <property type="term" value="F:protein-exporting ATPase activity"/>
    <property type="evidence" value="ECO:0007669"/>
    <property type="project" value="UniProtKB-EC"/>
</dbReference>
<dbReference type="InterPro" id="IPR014001">
    <property type="entry name" value="Helicase_ATP-bd"/>
</dbReference>
<evidence type="ECO:0000256" key="7">
    <source>
        <dbReference type="ARBA" id="ARBA00022741"/>
    </source>
</evidence>
<evidence type="ECO:0000256" key="12">
    <source>
        <dbReference type="ARBA" id="ARBA00023136"/>
    </source>
</evidence>
<evidence type="ECO:0000256" key="8">
    <source>
        <dbReference type="ARBA" id="ARBA00022840"/>
    </source>
</evidence>
<keyword evidence="12 13" id="KW-0472">Membrane</keyword>
<evidence type="ECO:0000259" key="16">
    <source>
        <dbReference type="PROSITE" id="PS51196"/>
    </source>
</evidence>
<keyword evidence="6" id="KW-0997">Cell inner membrane</keyword>
<keyword evidence="8 13" id="KW-0067">ATP-binding</keyword>
<dbReference type="SUPFAM" id="SSF52540">
    <property type="entry name" value="P-loop containing nucleoside triphosphate hydrolases"/>
    <property type="match status" value="2"/>
</dbReference>
<dbReference type="PANTHER" id="PTHR30612:SF0">
    <property type="entry name" value="CHLOROPLAST PROTEIN-TRANSPORTING ATPASE"/>
    <property type="match status" value="1"/>
</dbReference>
<evidence type="ECO:0000256" key="1">
    <source>
        <dbReference type="ARBA" id="ARBA00004170"/>
    </source>
</evidence>
<dbReference type="SUPFAM" id="SSF81767">
    <property type="entry name" value="Pre-protein crosslinking domain of SecA"/>
    <property type="match status" value="1"/>
</dbReference>
<dbReference type="GO" id="GO:0005829">
    <property type="term" value="C:cytosol"/>
    <property type="evidence" value="ECO:0007669"/>
    <property type="project" value="TreeGrafter"/>
</dbReference>
<evidence type="ECO:0000256" key="11">
    <source>
        <dbReference type="ARBA" id="ARBA00023010"/>
    </source>
</evidence>
<evidence type="ECO:0000256" key="10">
    <source>
        <dbReference type="ARBA" id="ARBA00022967"/>
    </source>
</evidence>
<dbReference type="InterPro" id="IPR036670">
    <property type="entry name" value="SecA_X-link_sf"/>
</dbReference>
<comment type="similarity">
    <text evidence="2 13">Belongs to the SecA family.</text>
</comment>
<keyword evidence="4 13" id="KW-1003">Cell membrane</keyword>
<dbReference type="SUPFAM" id="SSF81886">
    <property type="entry name" value="Helical scaffold and wing domains of SecA"/>
    <property type="match status" value="1"/>
</dbReference>
<dbReference type="CDD" id="cd18803">
    <property type="entry name" value="SF2_C_secA"/>
    <property type="match status" value="1"/>
</dbReference>
<dbReference type="InterPro" id="IPR044722">
    <property type="entry name" value="SecA_SF2_C"/>
</dbReference>
<dbReference type="PROSITE" id="PS51194">
    <property type="entry name" value="HELICASE_CTER"/>
    <property type="match status" value="1"/>
</dbReference>
<evidence type="ECO:0000256" key="5">
    <source>
        <dbReference type="ARBA" id="ARBA00022490"/>
    </source>
</evidence>
<dbReference type="PRINTS" id="PR00906">
    <property type="entry name" value="SECA"/>
</dbReference>
<dbReference type="SMART" id="SM00957">
    <property type="entry name" value="SecA_DEAD"/>
    <property type="match status" value="1"/>
</dbReference>
<dbReference type="GO" id="GO:0065002">
    <property type="term" value="P:intracellular protein transmembrane transport"/>
    <property type="evidence" value="ECO:0007669"/>
    <property type="project" value="UniProtKB-UniRule"/>
</dbReference>
<dbReference type="EC" id="7.4.2.8" evidence="13"/>
<dbReference type="GO" id="GO:0005524">
    <property type="term" value="F:ATP binding"/>
    <property type="evidence" value="ECO:0007669"/>
    <property type="project" value="UniProtKB-UniRule"/>
</dbReference>
<dbReference type="AlphaFoldDB" id="A0A150X0W8"/>
<dbReference type="PANTHER" id="PTHR30612">
    <property type="entry name" value="SECA INNER MEMBRANE COMPONENT OF SEC PROTEIN SECRETION SYSTEM"/>
    <property type="match status" value="1"/>
</dbReference>
<feature type="binding site" evidence="13">
    <location>
        <position position="86"/>
    </location>
    <ligand>
        <name>ATP</name>
        <dbReference type="ChEBI" id="CHEBI:30616"/>
    </ligand>
</feature>
<evidence type="ECO:0000259" key="14">
    <source>
        <dbReference type="PROSITE" id="PS51192"/>
    </source>
</evidence>
<keyword evidence="9 13" id="KW-0653">Protein transport</keyword>
<dbReference type="PROSITE" id="PS51192">
    <property type="entry name" value="HELICASE_ATP_BIND_1"/>
    <property type="match status" value="1"/>
</dbReference>
<dbReference type="InterPro" id="IPR011130">
    <property type="entry name" value="SecA_preprotein_X-link_dom"/>
</dbReference>
<feature type="binding site" evidence="13">
    <location>
        <begin position="104"/>
        <end position="108"/>
    </location>
    <ligand>
        <name>ATP</name>
        <dbReference type="ChEBI" id="CHEBI:30616"/>
    </ligand>
</feature>
<dbReference type="InterPro" id="IPR014018">
    <property type="entry name" value="SecA_motor_DEAD"/>
</dbReference>
<dbReference type="Pfam" id="PF21090">
    <property type="entry name" value="P-loop_SecA"/>
    <property type="match status" value="2"/>
</dbReference>
<keyword evidence="11 13" id="KW-0811">Translocation</keyword>
<evidence type="ECO:0000313" key="18">
    <source>
        <dbReference type="Proteomes" id="UP000075615"/>
    </source>
</evidence>
<dbReference type="GO" id="GO:0031522">
    <property type="term" value="C:cell envelope Sec protein transport complex"/>
    <property type="evidence" value="ECO:0007669"/>
    <property type="project" value="TreeGrafter"/>
</dbReference>
<keyword evidence="7 13" id="KW-0547">Nucleotide-binding</keyword>
<keyword evidence="5 13" id="KW-0963">Cytoplasm</keyword>
<name>A0A150X0W8_9BACT</name>
<feature type="domain" description="Helicase C-terminal" evidence="15">
    <location>
        <begin position="418"/>
        <end position="585"/>
    </location>
</feature>
<dbReference type="Pfam" id="PF01043">
    <property type="entry name" value="SecA_PP_bind"/>
    <property type="match status" value="1"/>
</dbReference>
<dbReference type="Pfam" id="PF07516">
    <property type="entry name" value="SecA_SW"/>
    <property type="match status" value="2"/>
</dbReference>
<dbReference type="CDD" id="cd17928">
    <property type="entry name" value="DEXDc_SecA"/>
    <property type="match status" value="1"/>
</dbReference>
<dbReference type="InterPro" id="IPR000185">
    <property type="entry name" value="SecA"/>
</dbReference>
<protein>
    <recommendedName>
        <fullName evidence="13">Protein translocase subunit SecA</fullName>
        <ecNumber evidence="13">7.4.2.8</ecNumber>
    </recommendedName>
</protein>
<feature type="domain" description="SecA family profile" evidence="16">
    <location>
        <begin position="2"/>
        <end position="576"/>
    </location>
</feature>
<dbReference type="Gene3D" id="3.90.1440.10">
    <property type="entry name" value="SecA, preprotein cross-linking domain"/>
    <property type="match status" value="1"/>
</dbReference>
<keyword evidence="3 13" id="KW-0813">Transport</keyword>
<dbReference type="Pfam" id="PF07517">
    <property type="entry name" value="SecA_DEAD"/>
    <property type="match status" value="1"/>
</dbReference>
<evidence type="ECO:0000256" key="6">
    <source>
        <dbReference type="ARBA" id="ARBA00022519"/>
    </source>
</evidence>
<proteinExistence type="inferred from homology"/>
<dbReference type="InterPro" id="IPR001650">
    <property type="entry name" value="Helicase_C-like"/>
</dbReference>
<dbReference type="GO" id="GO:0005886">
    <property type="term" value="C:plasma membrane"/>
    <property type="evidence" value="ECO:0007669"/>
    <property type="project" value="UniProtKB-SubCell"/>
</dbReference>
<dbReference type="OrthoDB" id="9805579at2"/>
<accession>A0A150X0W8</accession>
<dbReference type="InterPro" id="IPR011115">
    <property type="entry name" value="SecA_DEAD"/>
</dbReference>
<dbReference type="InterPro" id="IPR036266">
    <property type="entry name" value="SecA_Wing/Scaffold_sf"/>
</dbReference>
<dbReference type="FunFam" id="3.40.50.300:FF:000429">
    <property type="entry name" value="Preprotein translocase subunit SecA"/>
    <property type="match status" value="1"/>
</dbReference>
<dbReference type="Gene3D" id="1.10.3060.10">
    <property type="entry name" value="Helical scaffold and wing domains of SecA"/>
    <property type="match status" value="2"/>
</dbReference>
<comment type="subcellular location">
    <subcellularLocation>
        <location evidence="13">Cell membrane</location>
        <topology evidence="13">Peripheral membrane protein</topology>
        <orientation evidence="13">Cytoplasmic side</orientation>
    </subcellularLocation>
    <subcellularLocation>
        <location evidence="13">Cytoplasm</location>
    </subcellularLocation>
    <subcellularLocation>
        <location evidence="1">Membrane</location>
        <topology evidence="1">Peripheral membrane protein</topology>
    </subcellularLocation>
    <text evidence="13">Distribution is 50-50.</text>
</comment>
<dbReference type="GO" id="GO:0006605">
    <property type="term" value="P:protein targeting"/>
    <property type="evidence" value="ECO:0007669"/>
    <property type="project" value="UniProtKB-UniRule"/>
</dbReference>
<evidence type="ECO:0000256" key="4">
    <source>
        <dbReference type="ARBA" id="ARBA00022475"/>
    </source>
</evidence>
<evidence type="ECO:0000256" key="3">
    <source>
        <dbReference type="ARBA" id="ARBA00022448"/>
    </source>
</evidence>
<reference evidence="17 18" key="1">
    <citation type="submission" date="2016-01" db="EMBL/GenBank/DDBJ databases">
        <title>Genome sequencing of Roseivirga echinicomitans KMM 6058.</title>
        <authorList>
            <person name="Selvaratnam C."/>
            <person name="Thevarajoo S."/>
            <person name="Goh K.M."/>
            <person name="Ee R."/>
            <person name="Chan K.-G."/>
            <person name="Chong C.S."/>
        </authorList>
    </citation>
    <scope>NUCLEOTIDE SEQUENCE [LARGE SCALE GENOMIC DNA]</scope>
    <source>
        <strain evidence="17 18">KMM 6058</strain>
    </source>
</reference>
<dbReference type="Gene3D" id="3.40.50.300">
    <property type="entry name" value="P-loop containing nucleotide triphosphate hydrolases"/>
    <property type="match status" value="3"/>
</dbReference>
<organism evidence="17 18">
    <name type="scientific">Roseivirga echinicomitans</name>
    <dbReference type="NCBI Taxonomy" id="296218"/>
    <lineage>
        <taxon>Bacteria</taxon>
        <taxon>Pseudomonadati</taxon>
        <taxon>Bacteroidota</taxon>
        <taxon>Cytophagia</taxon>
        <taxon>Cytophagales</taxon>
        <taxon>Roseivirgaceae</taxon>
        <taxon>Roseivirga</taxon>
    </lineage>
</organism>